<name>A0A0S3UKX0_PREIN</name>
<organism evidence="9 10">
    <name type="scientific">Prevotella intermedia</name>
    <dbReference type="NCBI Taxonomy" id="28131"/>
    <lineage>
        <taxon>Bacteria</taxon>
        <taxon>Pseudomonadati</taxon>
        <taxon>Bacteroidota</taxon>
        <taxon>Bacteroidia</taxon>
        <taxon>Bacteroidales</taxon>
        <taxon>Prevotellaceae</taxon>
        <taxon>Prevotella</taxon>
    </lineage>
</organism>
<dbReference type="Gene3D" id="3.40.50.150">
    <property type="entry name" value="Vaccinia Virus protein VP39"/>
    <property type="match status" value="1"/>
</dbReference>
<gene>
    <name evidence="9" type="ORF">PIOMA14_I_1619</name>
</gene>
<dbReference type="PANTHER" id="PTHR33841">
    <property type="entry name" value="DNA METHYLTRANSFERASE YEEA-RELATED"/>
    <property type="match status" value="1"/>
</dbReference>
<reference evidence="9 10" key="1">
    <citation type="journal article" date="2016" name="DNA Res.">
        <title>The complete genome sequencing of Prevotella intermedia strain OMA14 and a subsequent fine-scale, intra-species genomic comparison reveal an unusual amplification of conjugative and mobile transposons and identify a novel Prevotella-lineage-specific repeat.</title>
        <authorList>
            <person name="Naito M."/>
            <person name="Ogura Y."/>
            <person name="Itoh T."/>
            <person name="Shoji M."/>
            <person name="Okamoto M."/>
            <person name="Hayashi T."/>
            <person name="Nakayama K."/>
        </authorList>
    </citation>
    <scope>NUCLEOTIDE SEQUENCE [LARGE SCALE GENOMIC DNA]</scope>
    <source>
        <strain evidence="9 10">OMA14</strain>
    </source>
</reference>
<dbReference type="InterPro" id="IPR002052">
    <property type="entry name" value="DNA_methylase_N6_adenine_CS"/>
</dbReference>
<dbReference type="GO" id="GO:0032259">
    <property type="term" value="P:methylation"/>
    <property type="evidence" value="ECO:0007669"/>
    <property type="project" value="UniProtKB-KW"/>
</dbReference>
<dbReference type="GO" id="GO:0009307">
    <property type="term" value="P:DNA restriction-modification system"/>
    <property type="evidence" value="ECO:0007669"/>
    <property type="project" value="UniProtKB-KW"/>
</dbReference>
<evidence type="ECO:0000256" key="1">
    <source>
        <dbReference type="ARBA" id="ARBA00011900"/>
    </source>
</evidence>
<keyword evidence="5" id="KW-0680">Restriction system</keyword>
<keyword evidence="4" id="KW-0949">S-adenosyl-L-methionine</keyword>
<dbReference type="Proteomes" id="UP000217431">
    <property type="component" value="Chromosome I"/>
</dbReference>
<dbReference type="PROSITE" id="PS00092">
    <property type="entry name" value="N6_MTASE"/>
    <property type="match status" value="1"/>
</dbReference>
<dbReference type="SUPFAM" id="SSF53335">
    <property type="entry name" value="S-adenosyl-L-methionine-dependent methyltransferases"/>
    <property type="match status" value="1"/>
</dbReference>
<dbReference type="Pfam" id="PF07669">
    <property type="entry name" value="Eco57I"/>
    <property type="match status" value="1"/>
</dbReference>
<evidence type="ECO:0000259" key="8">
    <source>
        <dbReference type="Pfam" id="PF07669"/>
    </source>
</evidence>
<dbReference type="InterPro" id="IPR050953">
    <property type="entry name" value="N4_N6_ade-DNA_methylase"/>
</dbReference>
<dbReference type="GO" id="GO:0009007">
    <property type="term" value="F:site-specific DNA-methyltransferase (adenine-specific) activity"/>
    <property type="evidence" value="ECO:0007669"/>
    <property type="project" value="UniProtKB-EC"/>
</dbReference>
<keyword evidence="6" id="KW-0238">DNA-binding</keyword>
<proteinExistence type="predicted"/>
<dbReference type="PRINTS" id="PR00507">
    <property type="entry name" value="N12N6MTFRASE"/>
</dbReference>
<evidence type="ECO:0000256" key="5">
    <source>
        <dbReference type="ARBA" id="ARBA00022747"/>
    </source>
</evidence>
<dbReference type="EC" id="2.1.1.72" evidence="1"/>
<dbReference type="GO" id="GO:0003677">
    <property type="term" value="F:DNA binding"/>
    <property type="evidence" value="ECO:0007669"/>
    <property type="project" value="UniProtKB-KW"/>
</dbReference>
<sequence>MIKKNKYGQYFTIETIAEFMVSLVTQNKEARVLEPSCGKGVFLKMLYKYGFNNIKGYEIDSTLDNPYNVVEYKSFISSPLSECFNVVIGNPPYIRWKNLEDNLKEELAQSDLWNKYFNSLCDYLFIFILKSIEQLKENGELVFICPEYWLNTTHSTMLRNYMCVNGIFSDIYLFKEAPLFEGVTSSFIIFRYIKTKKQASEITLHKYTKRGKPNLEELINGSCFTIEQIPAFQIGERWVLATRSKQELMKSFQNSCIQSENLFSNKETLYRIGDFCDIGNGMVSGLDKAFKVTNIDILNENERNSLIKVNKAKDLEQYSNIGTSYYFFIKGDMKEKDFATNFPHFYKQLIPYKELLEKRYSYGRDLPIWQFAFPRNEQLFNRDVSRIFVPCKDRISTRQYFRFSYADKKYYPLQDVTGILLKKQCKEDIKYILAYLNNERVFEWLKYNGIVKGEIVEFSETPIASIPYRPIRWNDKQEVELHDTIVKATANYIKKKDSESLSIIKSSFNKLFNERN</sequence>
<comment type="catalytic activity">
    <reaction evidence="7">
        <text>a 2'-deoxyadenosine in DNA + S-adenosyl-L-methionine = an N(6)-methyl-2'-deoxyadenosine in DNA + S-adenosyl-L-homocysteine + H(+)</text>
        <dbReference type="Rhea" id="RHEA:15197"/>
        <dbReference type="Rhea" id="RHEA-COMP:12418"/>
        <dbReference type="Rhea" id="RHEA-COMP:12419"/>
        <dbReference type="ChEBI" id="CHEBI:15378"/>
        <dbReference type="ChEBI" id="CHEBI:57856"/>
        <dbReference type="ChEBI" id="CHEBI:59789"/>
        <dbReference type="ChEBI" id="CHEBI:90615"/>
        <dbReference type="ChEBI" id="CHEBI:90616"/>
        <dbReference type="EC" id="2.1.1.72"/>
    </reaction>
</comment>
<evidence type="ECO:0000256" key="3">
    <source>
        <dbReference type="ARBA" id="ARBA00022679"/>
    </source>
</evidence>
<accession>A0A0S3UKX0</accession>
<dbReference type="RefSeq" id="WP_096405987.1">
    <property type="nucleotide sequence ID" value="NZ_AP014597.1"/>
</dbReference>
<dbReference type="AlphaFoldDB" id="A0A0S3UKX0"/>
<feature type="domain" description="Type II methyltransferase M.TaqI-like" evidence="8">
    <location>
        <begin position="59"/>
        <end position="180"/>
    </location>
</feature>
<evidence type="ECO:0000256" key="7">
    <source>
        <dbReference type="ARBA" id="ARBA00047942"/>
    </source>
</evidence>
<evidence type="ECO:0000256" key="2">
    <source>
        <dbReference type="ARBA" id="ARBA00022603"/>
    </source>
</evidence>
<dbReference type="InterPro" id="IPR011639">
    <property type="entry name" value="MethylTrfase_TaqI-like_dom"/>
</dbReference>
<evidence type="ECO:0000313" key="10">
    <source>
        <dbReference type="Proteomes" id="UP000217431"/>
    </source>
</evidence>
<keyword evidence="2 9" id="KW-0489">Methyltransferase</keyword>
<dbReference type="EMBL" id="AP014597">
    <property type="protein sequence ID" value="BAU18127.1"/>
    <property type="molecule type" value="Genomic_DNA"/>
</dbReference>
<dbReference type="PANTHER" id="PTHR33841:SF6">
    <property type="entry name" value="TYPE II METHYLTRANSFERASE M.HINDII"/>
    <property type="match status" value="1"/>
</dbReference>
<keyword evidence="3" id="KW-0808">Transferase</keyword>
<dbReference type="REBASE" id="133859">
    <property type="entry name" value="M.Pin14ORF1619P"/>
</dbReference>
<protein>
    <recommendedName>
        <fullName evidence="1">site-specific DNA-methyltransferase (adenine-specific)</fullName>
        <ecNumber evidence="1">2.1.1.72</ecNumber>
    </recommendedName>
</protein>
<evidence type="ECO:0000256" key="6">
    <source>
        <dbReference type="ARBA" id="ARBA00023125"/>
    </source>
</evidence>
<evidence type="ECO:0000256" key="4">
    <source>
        <dbReference type="ARBA" id="ARBA00022691"/>
    </source>
</evidence>
<dbReference type="InterPro" id="IPR029063">
    <property type="entry name" value="SAM-dependent_MTases_sf"/>
</dbReference>
<evidence type="ECO:0000313" key="9">
    <source>
        <dbReference type="EMBL" id="BAU18127.1"/>
    </source>
</evidence>